<proteinExistence type="predicted"/>
<dbReference type="Gene3D" id="3.90.1150.10">
    <property type="entry name" value="Aspartate Aminotransferase, domain 1"/>
    <property type="match status" value="1"/>
</dbReference>
<dbReference type="Proteomes" id="UP000223759">
    <property type="component" value="Unassembled WGS sequence"/>
</dbReference>
<dbReference type="InterPro" id="IPR015422">
    <property type="entry name" value="PyrdxlP-dep_Trfase_small"/>
</dbReference>
<dbReference type="InterPro" id="IPR015421">
    <property type="entry name" value="PyrdxlP-dep_Trfase_major"/>
</dbReference>
<protein>
    <submittedName>
        <fullName evidence="1">Cysteine desulfurase</fullName>
    </submittedName>
</protein>
<keyword evidence="2" id="KW-1185">Reference proteome</keyword>
<evidence type="ECO:0000313" key="1">
    <source>
        <dbReference type="EMBL" id="SIT73327.1"/>
    </source>
</evidence>
<sequence length="32" mass="3726">MSIKLPIYLDYSSTTPMDERVAKKMSEYLTVD</sequence>
<dbReference type="EMBL" id="FTPK01000003">
    <property type="protein sequence ID" value="SIT73327.1"/>
    <property type="molecule type" value="Genomic_DNA"/>
</dbReference>
<accession>A0A1R3W6K4</accession>
<reference evidence="1 2" key="1">
    <citation type="submission" date="2017-01" db="EMBL/GenBank/DDBJ databases">
        <authorList>
            <person name="Mah S.A."/>
            <person name="Swanson W.J."/>
            <person name="Moy G.W."/>
            <person name="Vacquier V.D."/>
        </authorList>
    </citation>
    <scope>NUCLEOTIDE SEQUENCE [LARGE SCALE GENOMIC DNA]</scope>
    <source>
        <strain evidence="1 2">M9</strain>
    </source>
</reference>
<feature type="non-terminal residue" evidence="1">
    <location>
        <position position="32"/>
    </location>
</feature>
<organism evidence="1 2">
    <name type="scientific">Ectothiorhodosinus mongolicus</name>
    <dbReference type="NCBI Taxonomy" id="233100"/>
    <lineage>
        <taxon>Bacteria</taxon>
        <taxon>Pseudomonadati</taxon>
        <taxon>Pseudomonadota</taxon>
        <taxon>Gammaproteobacteria</taxon>
        <taxon>Chromatiales</taxon>
        <taxon>Ectothiorhodospiraceae</taxon>
        <taxon>Ectothiorhodosinus</taxon>
    </lineage>
</organism>
<dbReference type="AlphaFoldDB" id="A0A1R3W6K4"/>
<gene>
    <name evidence="1" type="ORF">SAMN05216526_1855</name>
</gene>
<evidence type="ECO:0000313" key="2">
    <source>
        <dbReference type="Proteomes" id="UP000223759"/>
    </source>
</evidence>
<name>A0A1R3W6K4_9GAMM</name>
<dbReference type="Gene3D" id="3.40.640.10">
    <property type="entry name" value="Type I PLP-dependent aspartate aminotransferase-like (Major domain)"/>
    <property type="match status" value="1"/>
</dbReference>